<dbReference type="Proteomes" id="UP001060170">
    <property type="component" value="Chromosome 4"/>
</dbReference>
<keyword evidence="2" id="KW-1185">Reference proteome</keyword>
<proteinExistence type="predicted"/>
<reference evidence="1 2" key="3">
    <citation type="journal article" date="2022" name="Microbiol. Spectr.">
        <title>Folding features and dynamics of 3D genome architecture in plant fungal pathogens.</title>
        <authorList>
            <person name="Xia C."/>
        </authorList>
    </citation>
    <scope>NUCLEOTIDE SEQUENCE [LARGE SCALE GENOMIC DNA]</scope>
    <source>
        <strain evidence="1 2">93-210</strain>
    </source>
</reference>
<comment type="caution">
    <text evidence="1">The sequence shown here is derived from an EMBL/GenBank/DDBJ whole genome shotgun (WGS) entry which is preliminary data.</text>
</comment>
<reference evidence="2" key="2">
    <citation type="journal article" date="2018" name="Mol. Plant Microbe Interact.">
        <title>Genome sequence resources for the wheat stripe rust pathogen (Puccinia striiformis f. sp. tritici) and the barley stripe rust pathogen (Puccinia striiformis f. sp. hordei).</title>
        <authorList>
            <person name="Xia C."/>
            <person name="Wang M."/>
            <person name="Yin C."/>
            <person name="Cornejo O.E."/>
            <person name="Hulbert S.H."/>
            <person name="Chen X."/>
        </authorList>
    </citation>
    <scope>NUCLEOTIDE SEQUENCE [LARGE SCALE GENOMIC DNA]</scope>
    <source>
        <strain evidence="2">93-210</strain>
    </source>
</reference>
<organism evidence="1 2">
    <name type="scientific">Puccinia striiformis f. sp. tritici</name>
    <dbReference type="NCBI Taxonomy" id="168172"/>
    <lineage>
        <taxon>Eukaryota</taxon>
        <taxon>Fungi</taxon>
        <taxon>Dikarya</taxon>
        <taxon>Basidiomycota</taxon>
        <taxon>Pucciniomycotina</taxon>
        <taxon>Pucciniomycetes</taxon>
        <taxon>Pucciniales</taxon>
        <taxon>Pucciniaceae</taxon>
        <taxon>Puccinia</taxon>
    </lineage>
</organism>
<sequence length="106" mass="11919">MNVPAEFLVFTDESAVCGRDLLRTFAPSERGQPAARYMKKQNSSRLSVLPAISINGMLTITVRDDTFNGKKFEHSLKWDLIITPECCTSLYRHCGYAMPCGLEDEI</sequence>
<accession>A0ACC0EMM6</accession>
<evidence type="ECO:0000313" key="1">
    <source>
        <dbReference type="EMBL" id="KAI7956711.1"/>
    </source>
</evidence>
<gene>
    <name evidence="1" type="ORF">MJO28_003806</name>
</gene>
<name>A0ACC0EMM6_9BASI</name>
<reference evidence="2" key="1">
    <citation type="journal article" date="2018" name="BMC Genomics">
        <title>Genomic insights into host adaptation between the wheat stripe rust pathogen (Puccinia striiformis f. sp. tritici) and the barley stripe rust pathogen (Puccinia striiformis f. sp. hordei).</title>
        <authorList>
            <person name="Xia C."/>
            <person name="Wang M."/>
            <person name="Yin C."/>
            <person name="Cornejo O.E."/>
            <person name="Hulbert S.H."/>
            <person name="Chen X."/>
        </authorList>
    </citation>
    <scope>NUCLEOTIDE SEQUENCE [LARGE SCALE GENOMIC DNA]</scope>
    <source>
        <strain evidence="2">93-210</strain>
    </source>
</reference>
<protein>
    <submittedName>
        <fullName evidence="1">Uncharacterized protein</fullName>
    </submittedName>
</protein>
<evidence type="ECO:0000313" key="2">
    <source>
        <dbReference type="Proteomes" id="UP001060170"/>
    </source>
</evidence>
<dbReference type="EMBL" id="CM045868">
    <property type="protein sequence ID" value="KAI7956711.1"/>
    <property type="molecule type" value="Genomic_DNA"/>
</dbReference>